<protein>
    <submittedName>
        <fullName evidence="2">Uncharacterized protein</fullName>
    </submittedName>
</protein>
<comment type="caution">
    <text evidence="2">The sequence shown here is derived from an EMBL/GenBank/DDBJ whole genome shotgun (WGS) entry which is preliminary data.</text>
</comment>
<evidence type="ECO:0000313" key="3">
    <source>
        <dbReference type="Proteomes" id="UP001163046"/>
    </source>
</evidence>
<dbReference type="AlphaFoldDB" id="A0A9W9YUA5"/>
<proteinExistence type="predicted"/>
<dbReference type="OrthoDB" id="5990660at2759"/>
<feature type="compositionally biased region" description="Low complexity" evidence="1">
    <location>
        <begin position="296"/>
        <end position="340"/>
    </location>
</feature>
<feature type="compositionally biased region" description="Polar residues" evidence="1">
    <location>
        <begin position="390"/>
        <end position="402"/>
    </location>
</feature>
<accession>A0A9W9YUA5</accession>
<name>A0A9W9YUA5_9CNID</name>
<sequence>MRVSLNAAMNYNRKTFRFAKLEKSCDFARRKNDVEDKMLDTKLKVMEKEERSVRQKLFEIRREKYSRSFYKNPDRPKKFVDVNVCETEEGEDNKLNLITASGVERTKSSLRRRASVVEELNPGQVVRVCVSSKLEDKVTGDENTSSGSFPPIGKARKQRRHSVAIVTDFAQHHDMPNLFTSVTSYLQSISECHDVNNISKDDFYFGCKNQERRQSETTLDERGGRWTSEQNITDFDTSPEELSSLSLQTMFAGETSKGCSLIEKKIDCAGEKGAGLNDSSATLSTTGPGKTETGHSASTCTASAPSSPTRKVAHSQSSYIPSPSRPQSSRSHSDSSLQERSTFRKCSTPVPSALSKKHSRVRFVESGALRSETDKLYESVMGLKRRPRSLSATAGTGVQDTVLTEKEEKWPNKLS</sequence>
<feature type="region of interest" description="Disordered" evidence="1">
    <location>
        <begin position="384"/>
        <end position="415"/>
    </location>
</feature>
<feature type="compositionally biased region" description="Basic and acidic residues" evidence="1">
    <location>
        <begin position="403"/>
        <end position="415"/>
    </location>
</feature>
<organism evidence="2 3">
    <name type="scientific">Desmophyllum pertusum</name>
    <dbReference type="NCBI Taxonomy" id="174260"/>
    <lineage>
        <taxon>Eukaryota</taxon>
        <taxon>Metazoa</taxon>
        <taxon>Cnidaria</taxon>
        <taxon>Anthozoa</taxon>
        <taxon>Hexacorallia</taxon>
        <taxon>Scleractinia</taxon>
        <taxon>Caryophylliina</taxon>
        <taxon>Caryophylliidae</taxon>
        <taxon>Desmophyllum</taxon>
    </lineage>
</organism>
<reference evidence="2" key="1">
    <citation type="submission" date="2023-01" db="EMBL/GenBank/DDBJ databases">
        <title>Genome assembly of the deep-sea coral Lophelia pertusa.</title>
        <authorList>
            <person name="Herrera S."/>
            <person name="Cordes E."/>
        </authorList>
    </citation>
    <scope>NUCLEOTIDE SEQUENCE</scope>
    <source>
        <strain evidence="2">USNM1676648</strain>
        <tissue evidence="2">Polyp</tissue>
    </source>
</reference>
<evidence type="ECO:0000313" key="2">
    <source>
        <dbReference type="EMBL" id="KAJ7363589.1"/>
    </source>
</evidence>
<feature type="compositionally biased region" description="Polar residues" evidence="1">
    <location>
        <begin position="277"/>
        <end position="288"/>
    </location>
</feature>
<dbReference type="Proteomes" id="UP001163046">
    <property type="component" value="Unassembled WGS sequence"/>
</dbReference>
<evidence type="ECO:0000256" key="1">
    <source>
        <dbReference type="SAM" id="MobiDB-lite"/>
    </source>
</evidence>
<dbReference type="EMBL" id="MU827305">
    <property type="protein sequence ID" value="KAJ7363589.1"/>
    <property type="molecule type" value="Genomic_DNA"/>
</dbReference>
<keyword evidence="3" id="KW-1185">Reference proteome</keyword>
<feature type="region of interest" description="Disordered" evidence="1">
    <location>
        <begin position="273"/>
        <end position="359"/>
    </location>
</feature>
<gene>
    <name evidence="2" type="ORF">OS493_009749</name>
</gene>